<dbReference type="Proteomes" id="UP000053424">
    <property type="component" value="Unassembled WGS sequence"/>
</dbReference>
<dbReference type="AlphaFoldDB" id="A0A0C3BH04"/>
<evidence type="ECO:0000313" key="1">
    <source>
        <dbReference type="EMBL" id="KIM36015.1"/>
    </source>
</evidence>
<proteinExistence type="predicted"/>
<gene>
    <name evidence="1" type="ORF">M413DRAFT_14227</name>
</gene>
<sequence>MDSASPLSRQGDFTSEPYPVTSNVLRRLLFHPDMRESFRQPIARTTTIFFNALMVKLWQSDFEGGVVGPRAIYEVQLGTGEGLLFEWVTGREMSLIISLESQSSVWPVISVKGNFPGGGTAFKM</sequence>
<dbReference type="EMBL" id="KN831810">
    <property type="protein sequence ID" value="KIM36015.1"/>
    <property type="molecule type" value="Genomic_DNA"/>
</dbReference>
<protein>
    <submittedName>
        <fullName evidence="1">Uncharacterized protein</fullName>
    </submittedName>
</protein>
<accession>A0A0C3BH04</accession>
<reference evidence="2" key="2">
    <citation type="submission" date="2015-01" db="EMBL/GenBank/DDBJ databases">
        <title>Evolutionary Origins and Diversification of the Mycorrhizal Mutualists.</title>
        <authorList>
            <consortium name="DOE Joint Genome Institute"/>
            <consortium name="Mycorrhizal Genomics Consortium"/>
            <person name="Kohler A."/>
            <person name="Kuo A."/>
            <person name="Nagy L.G."/>
            <person name="Floudas D."/>
            <person name="Copeland A."/>
            <person name="Barry K.W."/>
            <person name="Cichocki N."/>
            <person name="Veneault-Fourrey C."/>
            <person name="LaButti K."/>
            <person name="Lindquist E.A."/>
            <person name="Lipzen A."/>
            <person name="Lundell T."/>
            <person name="Morin E."/>
            <person name="Murat C."/>
            <person name="Riley R."/>
            <person name="Ohm R."/>
            <person name="Sun H."/>
            <person name="Tunlid A."/>
            <person name="Henrissat B."/>
            <person name="Grigoriev I.V."/>
            <person name="Hibbett D.S."/>
            <person name="Martin F."/>
        </authorList>
    </citation>
    <scope>NUCLEOTIDE SEQUENCE [LARGE SCALE GENOMIC DNA]</scope>
    <source>
        <strain evidence="2">h7</strain>
    </source>
</reference>
<dbReference type="HOGENOM" id="CLU_2004213_0_0_1"/>
<reference evidence="1 2" key="1">
    <citation type="submission" date="2014-04" db="EMBL/GenBank/DDBJ databases">
        <authorList>
            <consortium name="DOE Joint Genome Institute"/>
            <person name="Kuo A."/>
            <person name="Gay G."/>
            <person name="Dore J."/>
            <person name="Kohler A."/>
            <person name="Nagy L.G."/>
            <person name="Floudas D."/>
            <person name="Copeland A."/>
            <person name="Barry K.W."/>
            <person name="Cichocki N."/>
            <person name="Veneault-Fourrey C."/>
            <person name="LaButti K."/>
            <person name="Lindquist E.A."/>
            <person name="Lipzen A."/>
            <person name="Lundell T."/>
            <person name="Morin E."/>
            <person name="Murat C."/>
            <person name="Sun H."/>
            <person name="Tunlid A."/>
            <person name="Henrissat B."/>
            <person name="Grigoriev I.V."/>
            <person name="Hibbett D.S."/>
            <person name="Martin F."/>
            <person name="Nordberg H.P."/>
            <person name="Cantor M.N."/>
            <person name="Hua S.X."/>
        </authorList>
    </citation>
    <scope>NUCLEOTIDE SEQUENCE [LARGE SCALE GENOMIC DNA]</scope>
    <source>
        <strain evidence="2">h7</strain>
    </source>
</reference>
<name>A0A0C3BH04_HEBCY</name>
<organism evidence="1 2">
    <name type="scientific">Hebeloma cylindrosporum</name>
    <dbReference type="NCBI Taxonomy" id="76867"/>
    <lineage>
        <taxon>Eukaryota</taxon>
        <taxon>Fungi</taxon>
        <taxon>Dikarya</taxon>
        <taxon>Basidiomycota</taxon>
        <taxon>Agaricomycotina</taxon>
        <taxon>Agaricomycetes</taxon>
        <taxon>Agaricomycetidae</taxon>
        <taxon>Agaricales</taxon>
        <taxon>Agaricineae</taxon>
        <taxon>Hymenogastraceae</taxon>
        <taxon>Hebeloma</taxon>
    </lineage>
</organism>
<evidence type="ECO:0000313" key="2">
    <source>
        <dbReference type="Proteomes" id="UP000053424"/>
    </source>
</evidence>
<keyword evidence="2" id="KW-1185">Reference proteome</keyword>